<comment type="function">
    <text evidence="10">Catalyzes the folate-dependent formation of 5-methyl-uridine at position 54 (M-5-U54) in all tRNAs.</text>
</comment>
<keyword evidence="2 10" id="KW-0963">Cytoplasm</keyword>
<evidence type="ECO:0000256" key="3">
    <source>
        <dbReference type="ARBA" id="ARBA00022603"/>
    </source>
</evidence>
<dbReference type="PATRIC" id="fig|273035.7.peg.711"/>
<feature type="domain" description="MnmG N-terminal" evidence="11">
    <location>
        <begin position="6"/>
        <end position="367"/>
    </location>
</feature>
<evidence type="ECO:0000256" key="7">
    <source>
        <dbReference type="ARBA" id="ARBA00022827"/>
    </source>
</evidence>
<accession>A0A0K2JGD9</accession>
<evidence type="ECO:0000313" key="12">
    <source>
        <dbReference type="EMBL" id="ALA97487.1"/>
    </source>
</evidence>
<keyword evidence="9 10" id="KW-0520">NAD</keyword>
<evidence type="ECO:0000256" key="2">
    <source>
        <dbReference type="ARBA" id="ARBA00022490"/>
    </source>
</evidence>
<dbReference type="InterPro" id="IPR002218">
    <property type="entry name" value="MnmG-rel"/>
</dbReference>
<evidence type="ECO:0000256" key="4">
    <source>
        <dbReference type="ARBA" id="ARBA00022630"/>
    </source>
</evidence>
<name>A0A0K2JGD9_SPIKU</name>
<evidence type="ECO:0000256" key="5">
    <source>
        <dbReference type="ARBA" id="ARBA00022679"/>
    </source>
</evidence>
<comment type="catalytic activity">
    <reaction evidence="10">
        <text>uridine(54) in tRNA + (6R)-5,10-methylene-5,6,7,8-tetrahydrofolate + NADPH + H(+) = 5-methyluridine(54) in tRNA + (6S)-5,6,7,8-tetrahydrofolate + NADP(+)</text>
        <dbReference type="Rhea" id="RHEA:62372"/>
        <dbReference type="Rhea" id="RHEA-COMP:10167"/>
        <dbReference type="Rhea" id="RHEA-COMP:10193"/>
        <dbReference type="ChEBI" id="CHEBI:15378"/>
        <dbReference type="ChEBI" id="CHEBI:15636"/>
        <dbReference type="ChEBI" id="CHEBI:57453"/>
        <dbReference type="ChEBI" id="CHEBI:57783"/>
        <dbReference type="ChEBI" id="CHEBI:58349"/>
        <dbReference type="ChEBI" id="CHEBI:65315"/>
        <dbReference type="ChEBI" id="CHEBI:74447"/>
        <dbReference type="EC" id="2.1.1.74"/>
    </reaction>
</comment>
<dbReference type="PANTHER" id="PTHR11806">
    <property type="entry name" value="GLUCOSE INHIBITED DIVISION PROTEIN A"/>
    <property type="match status" value="1"/>
</dbReference>
<evidence type="ECO:0000313" key="13">
    <source>
        <dbReference type="Proteomes" id="UP000062963"/>
    </source>
</evidence>
<feature type="binding site" evidence="10">
    <location>
        <begin position="10"/>
        <end position="15"/>
    </location>
    <ligand>
        <name>FAD</name>
        <dbReference type="ChEBI" id="CHEBI:57692"/>
    </ligand>
</feature>
<organism evidence="12 13">
    <name type="scientific">Spiroplasma kunkelii CR2-3x</name>
    <dbReference type="NCBI Taxonomy" id="273035"/>
    <lineage>
        <taxon>Bacteria</taxon>
        <taxon>Bacillati</taxon>
        <taxon>Mycoplasmatota</taxon>
        <taxon>Mollicutes</taxon>
        <taxon>Entomoplasmatales</taxon>
        <taxon>Spiroplasmataceae</taxon>
        <taxon>Spiroplasma</taxon>
    </lineage>
</organism>
<comment type="similarity">
    <text evidence="10">Belongs to the MnmG family. TrmFO subfamily.</text>
</comment>
<evidence type="ECO:0000256" key="9">
    <source>
        <dbReference type="ARBA" id="ARBA00023027"/>
    </source>
</evidence>
<protein>
    <recommendedName>
        <fullName evidence="10">Methylenetetrahydrofolate--tRNA-(uracil-5-)-methyltransferase TrmFO</fullName>
        <ecNumber evidence="10">2.1.1.74</ecNumber>
    </recommendedName>
    <alternativeName>
        <fullName evidence="10">Folate-dependent tRNA (uracil-5-)-methyltransferase</fullName>
    </alternativeName>
    <alternativeName>
        <fullName evidence="10">Folate-dependent tRNA(M-5-U54)-methyltransferase</fullName>
    </alternativeName>
</protein>
<dbReference type="Pfam" id="PF01134">
    <property type="entry name" value="GIDA"/>
    <property type="match status" value="1"/>
</dbReference>
<evidence type="ECO:0000256" key="10">
    <source>
        <dbReference type="HAMAP-Rule" id="MF_01037"/>
    </source>
</evidence>
<dbReference type="RefSeq" id="WP_053390749.1">
    <property type="nucleotide sequence ID" value="NZ_CP010899.1"/>
</dbReference>
<dbReference type="GO" id="GO:0005829">
    <property type="term" value="C:cytosol"/>
    <property type="evidence" value="ECO:0007669"/>
    <property type="project" value="TreeGrafter"/>
</dbReference>
<comment type="subcellular location">
    <subcellularLocation>
        <location evidence="10">Cytoplasm</location>
    </subcellularLocation>
</comment>
<dbReference type="SUPFAM" id="SSF51905">
    <property type="entry name" value="FAD/NAD(P)-binding domain"/>
    <property type="match status" value="1"/>
</dbReference>
<dbReference type="InterPro" id="IPR004417">
    <property type="entry name" value="TrmFO"/>
</dbReference>
<dbReference type="STRING" id="273035.SKUN_00594"/>
<evidence type="ECO:0000256" key="1">
    <source>
        <dbReference type="ARBA" id="ARBA00001974"/>
    </source>
</evidence>
<reference evidence="12 13" key="1">
    <citation type="journal article" date="2015" name="Genome Announc.">
        <title>Complete Genome Sequence of Spiroplasma kunkelii Strain CR2-3x, Causal Agent of Corn Stunt Disease in Zea mays L.</title>
        <authorList>
            <person name="Davis R.E."/>
            <person name="Shao J."/>
            <person name="Dally E.L."/>
            <person name="Zhao Y."/>
            <person name="Gasparich G.E."/>
            <person name="Gaynor B.J."/>
            <person name="Athey J.C."/>
            <person name="Harrison N.A."/>
            <person name="Donofrio N."/>
        </authorList>
    </citation>
    <scope>NUCLEOTIDE SEQUENCE [LARGE SCALE GENOMIC DNA]</scope>
    <source>
        <strain evidence="12 13">CR2-3x</strain>
    </source>
</reference>
<evidence type="ECO:0000256" key="8">
    <source>
        <dbReference type="ARBA" id="ARBA00022857"/>
    </source>
</evidence>
<dbReference type="NCBIfam" id="NF003739">
    <property type="entry name" value="PRK05335.1"/>
    <property type="match status" value="1"/>
</dbReference>
<dbReference type="OrthoDB" id="9803114at2"/>
<dbReference type="Gene3D" id="3.50.50.60">
    <property type="entry name" value="FAD/NAD(P)-binding domain"/>
    <property type="match status" value="2"/>
</dbReference>
<gene>
    <name evidence="12" type="primary">gid</name>
    <name evidence="10" type="synonym">trmFO</name>
    <name evidence="12" type="ORF">SKUN_00594</name>
</gene>
<keyword evidence="8 10" id="KW-0521">NADP</keyword>
<dbReference type="EMBL" id="CP010899">
    <property type="protein sequence ID" value="ALA97487.1"/>
    <property type="molecule type" value="Genomic_DNA"/>
</dbReference>
<dbReference type="GO" id="GO:0050660">
    <property type="term" value="F:flavin adenine dinucleotide binding"/>
    <property type="evidence" value="ECO:0007669"/>
    <property type="project" value="UniProtKB-UniRule"/>
</dbReference>
<dbReference type="GO" id="GO:0030488">
    <property type="term" value="P:tRNA methylation"/>
    <property type="evidence" value="ECO:0007669"/>
    <property type="project" value="TreeGrafter"/>
</dbReference>
<keyword evidence="4 10" id="KW-0285">Flavoprotein</keyword>
<dbReference type="Proteomes" id="UP000062963">
    <property type="component" value="Chromosome"/>
</dbReference>
<comment type="catalytic activity">
    <reaction evidence="10">
        <text>uridine(54) in tRNA + (6R)-5,10-methylene-5,6,7,8-tetrahydrofolate + NADH + H(+) = 5-methyluridine(54) in tRNA + (6S)-5,6,7,8-tetrahydrofolate + NAD(+)</text>
        <dbReference type="Rhea" id="RHEA:16873"/>
        <dbReference type="Rhea" id="RHEA-COMP:10167"/>
        <dbReference type="Rhea" id="RHEA-COMP:10193"/>
        <dbReference type="ChEBI" id="CHEBI:15378"/>
        <dbReference type="ChEBI" id="CHEBI:15636"/>
        <dbReference type="ChEBI" id="CHEBI:57453"/>
        <dbReference type="ChEBI" id="CHEBI:57540"/>
        <dbReference type="ChEBI" id="CHEBI:57945"/>
        <dbReference type="ChEBI" id="CHEBI:65315"/>
        <dbReference type="ChEBI" id="CHEBI:74447"/>
        <dbReference type="EC" id="2.1.1.74"/>
    </reaction>
</comment>
<dbReference type="InterPro" id="IPR036188">
    <property type="entry name" value="FAD/NAD-bd_sf"/>
</dbReference>
<dbReference type="InterPro" id="IPR040131">
    <property type="entry name" value="MnmG_N"/>
</dbReference>
<evidence type="ECO:0000259" key="11">
    <source>
        <dbReference type="Pfam" id="PF01134"/>
    </source>
</evidence>
<sequence length="444" mass="50046">MAITTINIIGAGLAGTEAAYQLARRDFKVNLYESKLLIKNPVQKQNSFAELVCSNSLRSESLTNGVGLLKQEMLEFNSLIIKAAYTSRVPAGGALAVYRNQFSEYITTWLKNNSNVTLIDQEATTIDDKAITLIASGPLTTSKFQTTIQGLLGQEYFYFYDAAAPIITKESIDFTKVYYKSRYDQGNSKDYINCPMSKDEFELWVQTLITAETVVLHDFEKEIYFEGCMPIEVMAKRGIKSLLFGPLKPVGLETTNGNRPYAVVQLRQDDAIYTLYNLVGFQTNLKFSEQKRLISMIPGLANAQIVRYGVIHKNNFINSPILLNQFLQVKKHQNVFFAGQIIGVEWYVESAATGIISALNIARLLNNDPMLTFPPETMMSALVNYIINASKINFQPMKANFGIIPLLEQHFKSKNEKYLAYSERALTTLKHFIINNNLNVESIF</sequence>
<dbReference type="PANTHER" id="PTHR11806:SF2">
    <property type="entry name" value="METHYLENETETRAHYDROFOLATE--TRNA-(URACIL-5-)-METHYLTRANSFERASE TRMFO"/>
    <property type="match status" value="1"/>
</dbReference>
<dbReference type="HAMAP" id="MF_01037">
    <property type="entry name" value="TrmFO"/>
    <property type="match status" value="1"/>
</dbReference>
<comment type="cofactor">
    <cofactor evidence="1 10">
        <name>FAD</name>
        <dbReference type="ChEBI" id="CHEBI:57692"/>
    </cofactor>
</comment>
<keyword evidence="13" id="KW-1185">Reference proteome</keyword>
<dbReference type="GO" id="GO:0047151">
    <property type="term" value="F:tRNA (uracil(54)-C5)-methyltransferase activity, 5,10-methylenetetrahydrofolate-dependent"/>
    <property type="evidence" value="ECO:0007669"/>
    <property type="project" value="UniProtKB-UniRule"/>
</dbReference>
<dbReference type="GO" id="GO:0002098">
    <property type="term" value="P:tRNA wobble uridine modification"/>
    <property type="evidence" value="ECO:0007669"/>
    <property type="project" value="TreeGrafter"/>
</dbReference>
<keyword evidence="7 10" id="KW-0274">FAD</keyword>
<evidence type="ECO:0000256" key="6">
    <source>
        <dbReference type="ARBA" id="ARBA00022694"/>
    </source>
</evidence>
<keyword evidence="3 10" id="KW-0489">Methyltransferase</keyword>
<dbReference type="KEGG" id="skn:SKUN_00594"/>
<dbReference type="NCBIfam" id="TIGR00137">
    <property type="entry name" value="gid_trmFO"/>
    <property type="match status" value="1"/>
</dbReference>
<keyword evidence="6 10" id="KW-0819">tRNA processing</keyword>
<dbReference type="EC" id="2.1.1.74" evidence="10"/>
<dbReference type="AlphaFoldDB" id="A0A0K2JGD9"/>
<proteinExistence type="inferred from homology"/>
<keyword evidence="5 10" id="KW-0808">Transferase</keyword>